<organism evidence="2">
    <name type="scientific">Ignisphaera aggregans</name>
    <dbReference type="NCBI Taxonomy" id="334771"/>
    <lineage>
        <taxon>Archaea</taxon>
        <taxon>Thermoproteota</taxon>
        <taxon>Thermoprotei</taxon>
        <taxon>Desulfurococcales</taxon>
        <taxon>Desulfurococcaceae</taxon>
        <taxon>Ignisphaera</taxon>
    </lineage>
</organism>
<dbReference type="SUPFAM" id="SSF88723">
    <property type="entry name" value="PIN domain-like"/>
    <property type="match status" value="1"/>
</dbReference>
<evidence type="ECO:0000259" key="1">
    <source>
        <dbReference type="Pfam" id="PF01850"/>
    </source>
</evidence>
<dbReference type="AlphaFoldDB" id="A0A7C5TG97"/>
<sequence length="143" mass="16064">MTTYIDTNVIISFVDEEDPDHERALKLIDRLPRDRVVSMLTLVELVSVYSRANLEKPIALAFYSIDIVKAKIVDVDFSTVLRKALTYAHQLKLRALDLLHMITASIIGCKKFVTFDSEIIRKSNAIASTLGIEVLTDIIENAA</sequence>
<name>A0A7C5TG97_9CREN</name>
<reference evidence="2" key="1">
    <citation type="journal article" date="2020" name="mSystems">
        <title>Genome- and Community-Level Interaction Insights into Carbon Utilization and Element Cycling Functions of Hydrothermarchaeota in Hydrothermal Sediment.</title>
        <authorList>
            <person name="Zhou Z."/>
            <person name="Liu Y."/>
            <person name="Xu W."/>
            <person name="Pan J."/>
            <person name="Luo Z.H."/>
            <person name="Li M."/>
        </authorList>
    </citation>
    <scope>NUCLEOTIDE SEQUENCE [LARGE SCALE GENOMIC DNA]</scope>
    <source>
        <strain evidence="2">SpSt-1121</strain>
    </source>
</reference>
<dbReference type="Pfam" id="PF01850">
    <property type="entry name" value="PIN"/>
    <property type="match status" value="1"/>
</dbReference>
<dbReference type="Gene3D" id="3.40.50.1010">
    <property type="entry name" value="5'-nuclease"/>
    <property type="match status" value="1"/>
</dbReference>
<dbReference type="InterPro" id="IPR002716">
    <property type="entry name" value="PIN_dom"/>
</dbReference>
<protein>
    <submittedName>
        <fullName evidence="2">Type II toxin-antitoxin system VapC family toxin</fullName>
    </submittedName>
</protein>
<evidence type="ECO:0000313" key="2">
    <source>
        <dbReference type="EMBL" id="HHP82232.1"/>
    </source>
</evidence>
<feature type="domain" description="PIN" evidence="1">
    <location>
        <begin position="4"/>
        <end position="122"/>
    </location>
</feature>
<dbReference type="EMBL" id="DRZI01000263">
    <property type="protein sequence ID" value="HHP82232.1"/>
    <property type="molecule type" value="Genomic_DNA"/>
</dbReference>
<dbReference type="CDD" id="cd09874">
    <property type="entry name" value="PIN_MT3492-like"/>
    <property type="match status" value="1"/>
</dbReference>
<accession>A0A7C5TG97</accession>
<comment type="caution">
    <text evidence="2">The sequence shown here is derived from an EMBL/GenBank/DDBJ whole genome shotgun (WGS) entry which is preliminary data.</text>
</comment>
<proteinExistence type="predicted"/>
<gene>
    <name evidence="2" type="ORF">ENM84_06165</name>
</gene>
<dbReference type="InterPro" id="IPR029060">
    <property type="entry name" value="PIN-like_dom_sf"/>
</dbReference>